<evidence type="ECO:0000256" key="2">
    <source>
        <dbReference type="ARBA" id="ARBA00005695"/>
    </source>
</evidence>
<dbReference type="Gene3D" id="3.40.190.10">
    <property type="entry name" value="Periplasmic binding protein-like II"/>
    <property type="match status" value="1"/>
</dbReference>
<keyword evidence="3" id="KW-0732">Signal</keyword>
<comment type="subcellular location">
    <subcellularLocation>
        <location evidence="1">Periplasm</location>
    </subcellularLocation>
</comment>
<sequence>MYNAPKPATKRTALKPVLAIALAALLAPLAALAGTLPTPQESAFWDQEVASGNLPKAAERLPDAPLVVNLEAKGRAFGVQGGALNTMVTRSKDIRQMVVYGYARLVGYDADYKLQSDILLGYEEEDNKRFTLHLRPGHRWSDGSPFTSADFEYWWKDIANNPLLSPAGPPEFLRAEGELPEVTFPDETTVVFEWQNPNPSFLHHLAQARPPFIYRPSAYLKQFHADYADPAKLAEEVDYARVKSWAALHNKYDNMYKFDNHELPTLQPWMNATAGKKIRHLFVRNPYYHRIDAKGVQLPYIDTVEMEIVSGGLVAAKANAGEADLQARGLGFRDIPILRKGEADGGNYRTFLWGTGTASQIAIYPNLNVNDPVWRKLLRDVRVRRALSVAINRAAINKSLYFKLAKPGAMTVLEKSPFFDPALREAWAQFDPDLANQLLDEAGLTEKDGYGIRQLPDGRPMELIVETAGERQEVENALQIITDDWRDVGVKLVMRPLDRDILRNRVFSGTTAASVWYGWDNGLPQPYTSPAYLAPTDQVFLAWPKWGQYYQTGGEVGEAPDMEPAQRLMELAHDWRIATTEAERVAAWKEMLKIHSEQVYGIGLVAEAPQPVVVSNRLRNVPERGIWAWDPGAHFGVHRMDEFFFEDGQG</sequence>
<dbReference type="EMBL" id="CP015124">
    <property type="protein sequence ID" value="ANP37475.1"/>
    <property type="molecule type" value="Genomic_DNA"/>
</dbReference>
<dbReference type="GO" id="GO:0015833">
    <property type="term" value="P:peptide transport"/>
    <property type="evidence" value="ECO:0007669"/>
    <property type="project" value="TreeGrafter"/>
</dbReference>
<dbReference type="AlphaFoldDB" id="A0A1B0ZTI6"/>
<dbReference type="InterPro" id="IPR039424">
    <property type="entry name" value="SBP_5"/>
</dbReference>
<organism evidence="5 6">
    <name type="scientific">Phaeobacter gallaeciensis</name>
    <dbReference type="NCBI Taxonomy" id="60890"/>
    <lineage>
        <taxon>Bacteria</taxon>
        <taxon>Pseudomonadati</taxon>
        <taxon>Pseudomonadota</taxon>
        <taxon>Alphaproteobacteria</taxon>
        <taxon>Rhodobacterales</taxon>
        <taxon>Roseobacteraceae</taxon>
        <taxon>Phaeobacter</taxon>
    </lineage>
</organism>
<evidence type="ECO:0000256" key="1">
    <source>
        <dbReference type="ARBA" id="ARBA00004418"/>
    </source>
</evidence>
<protein>
    <submittedName>
        <fullName evidence="5">ABC-type dipeptide transport system, periplasmic component</fullName>
    </submittedName>
</protein>
<dbReference type="GO" id="GO:1904680">
    <property type="term" value="F:peptide transmembrane transporter activity"/>
    <property type="evidence" value="ECO:0007669"/>
    <property type="project" value="TreeGrafter"/>
</dbReference>
<dbReference type="CDD" id="cd08500">
    <property type="entry name" value="PBP2_NikA_DppA_OppA_like_4"/>
    <property type="match status" value="1"/>
</dbReference>
<feature type="domain" description="Solute-binding protein family 5" evidence="4">
    <location>
        <begin position="123"/>
        <end position="533"/>
    </location>
</feature>
<dbReference type="Gene3D" id="3.10.105.10">
    <property type="entry name" value="Dipeptide-binding Protein, Domain 3"/>
    <property type="match status" value="1"/>
</dbReference>
<evidence type="ECO:0000313" key="5">
    <source>
        <dbReference type="EMBL" id="ANP37475.1"/>
    </source>
</evidence>
<dbReference type="RefSeq" id="WP_065272295.1">
    <property type="nucleotide sequence ID" value="NZ_CP015124.1"/>
</dbReference>
<dbReference type="Proteomes" id="UP000092565">
    <property type="component" value="Chromosome"/>
</dbReference>
<feature type="chain" id="PRO_5044370052" evidence="3">
    <location>
        <begin position="34"/>
        <end position="650"/>
    </location>
</feature>
<dbReference type="PANTHER" id="PTHR30290">
    <property type="entry name" value="PERIPLASMIC BINDING COMPONENT OF ABC TRANSPORTER"/>
    <property type="match status" value="1"/>
</dbReference>
<accession>A0A1B0ZTI6</accession>
<feature type="signal peptide" evidence="3">
    <location>
        <begin position="1"/>
        <end position="33"/>
    </location>
</feature>
<dbReference type="GO" id="GO:0030288">
    <property type="term" value="C:outer membrane-bounded periplasmic space"/>
    <property type="evidence" value="ECO:0007669"/>
    <property type="project" value="UniProtKB-ARBA"/>
</dbReference>
<keyword evidence="6" id="KW-1185">Reference proteome</keyword>
<dbReference type="PATRIC" id="fig|60890.4.peg.2512"/>
<proteinExistence type="inferred from homology"/>
<dbReference type="OrthoDB" id="9803988at2"/>
<evidence type="ECO:0000256" key="3">
    <source>
        <dbReference type="SAM" id="SignalP"/>
    </source>
</evidence>
<evidence type="ECO:0000313" key="6">
    <source>
        <dbReference type="Proteomes" id="UP000092565"/>
    </source>
</evidence>
<dbReference type="InterPro" id="IPR000914">
    <property type="entry name" value="SBP_5_dom"/>
</dbReference>
<dbReference type="PANTHER" id="PTHR30290:SF62">
    <property type="entry name" value="OLIGOPEPTIDE ABC TRANSPORTER, PERIPLASMIC OLIGOPEPTIDE-BINDING PROTEIN"/>
    <property type="match status" value="1"/>
</dbReference>
<comment type="similarity">
    <text evidence="2">Belongs to the bacterial solute-binding protein 5 family.</text>
</comment>
<evidence type="ECO:0000259" key="4">
    <source>
        <dbReference type="Pfam" id="PF00496"/>
    </source>
</evidence>
<dbReference type="GO" id="GO:0043190">
    <property type="term" value="C:ATP-binding cassette (ABC) transporter complex"/>
    <property type="evidence" value="ECO:0007669"/>
    <property type="project" value="InterPro"/>
</dbReference>
<gene>
    <name evidence="5" type="ORF">JL2886_02586</name>
</gene>
<name>A0A1B0ZTI6_9RHOB</name>
<dbReference type="SUPFAM" id="SSF53850">
    <property type="entry name" value="Periplasmic binding protein-like II"/>
    <property type="match status" value="1"/>
</dbReference>
<reference evidence="5 6" key="1">
    <citation type="submission" date="2016-04" db="EMBL/GenBank/DDBJ databases">
        <authorList>
            <person name="Evans L.H."/>
            <person name="Alamgir A."/>
            <person name="Owens N."/>
            <person name="Weber N.D."/>
            <person name="Virtaneva K."/>
            <person name="Barbian K."/>
            <person name="Babar A."/>
            <person name="Rosenke K."/>
        </authorList>
    </citation>
    <scope>NUCLEOTIDE SEQUENCE [LARGE SCALE GENOMIC DNA]</scope>
    <source>
        <strain evidence="5 6">JL2886</strain>
    </source>
</reference>
<dbReference type="Pfam" id="PF00496">
    <property type="entry name" value="SBP_bac_5"/>
    <property type="match status" value="1"/>
</dbReference>